<feature type="compositionally biased region" description="Basic and acidic residues" evidence="8">
    <location>
        <begin position="1039"/>
        <end position="1059"/>
    </location>
</feature>
<reference evidence="10" key="2">
    <citation type="submission" date="2020-11" db="EMBL/GenBank/DDBJ databases">
        <authorList>
            <person name="McCartney M.A."/>
            <person name="Auch B."/>
            <person name="Kono T."/>
            <person name="Mallez S."/>
            <person name="Becker A."/>
            <person name="Gohl D.M."/>
            <person name="Silverstein K.A.T."/>
            <person name="Koren S."/>
            <person name="Bechman K.B."/>
            <person name="Herman A."/>
            <person name="Abrahante J.E."/>
            <person name="Garbe J."/>
        </authorList>
    </citation>
    <scope>NUCLEOTIDE SEQUENCE</scope>
    <source>
        <strain evidence="10">Duluth1</strain>
        <tissue evidence="10">Whole animal</tissue>
    </source>
</reference>
<feature type="compositionally biased region" description="Low complexity" evidence="8">
    <location>
        <begin position="286"/>
        <end position="296"/>
    </location>
</feature>
<keyword evidence="1" id="KW-1017">Isopeptide bond</keyword>
<protein>
    <recommendedName>
        <fullName evidence="9">C2H2-type domain-containing protein</fullName>
    </recommendedName>
</protein>
<dbReference type="SUPFAM" id="SSF57667">
    <property type="entry name" value="beta-beta-alpha zinc fingers"/>
    <property type="match status" value="1"/>
</dbReference>
<evidence type="ECO:0000313" key="10">
    <source>
        <dbReference type="EMBL" id="KAH3870127.1"/>
    </source>
</evidence>
<dbReference type="InterPro" id="IPR036236">
    <property type="entry name" value="Znf_C2H2_sf"/>
</dbReference>
<dbReference type="InterPro" id="IPR050527">
    <property type="entry name" value="Snail/Krueppel_Znf"/>
</dbReference>
<feature type="region of interest" description="Disordered" evidence="8">
    <location>
        <begin position="1096"/>
        <end position="1149"/>
    </location>
</feature>
<dbReference type="InterPro" id="IPR013087">
    <property type="entry name" value="Znf_C2H2_type"/>
</dbReference>
<keyword evidence="11" id="KW-1185">Reference proteome</keyword>
<dbReference type="PANTHER" id="PTHR24388:SF90">
    <property type="entry name" value="C2H2-TYPE DOMAIN-CONTAINING PROTEIN"/>
    <property type="match status" value="1"/>
</dbReference>
<dbReference type="PANTHER" id="PTHR24388">
    <property type="entry name" value="ZINC FINGER PROTEIN"/>
    <property type="match status" value="1"/>
</dbReference>
<dbReference type="PROSITE" id="PS00028">
    <property type="entry name" value="ZINC_FINGER_C2H2_1"/>
    <property type="match status" value="4"/>
</dbReference>
<evidence type="ECO:0000256" key="5">
    <source>
        <dbReference type="ARBA" id="ARBA00022833"/>
    </source>
</evidence>
<feature type="compositionally biased region" description="Basic and acidic residues" evidence="8">
    <location>
        <begin position="1995"/>
        <end position="2005"/>
    </location>
</feature>
<feature type="compositionally biased region" description="Basic and acidic residues" evidence="8">
    <location>
        <begin position="1891"/>
        <end position="1905"/>
    </location>
</feature>
<dbReference type="GO" id="GO:0000978">
    <property type="term" value="F:RNA polymerase II cis-regulatory region sequence-specific DNA binding"/>
    <property type="evidence" value="ECO:0007669"/>
    <property type="project" value="TreeGrafter"/>
</dbReference>
<sequence>MGADAEIIANLEETLLFTGVRSTRNSYVRDKKIADDESNFSGLNKSNEDNKESEDSKSGLESKHEHNSTKEDANASNANLNEDFVLMSKTDQNDLQCIKNPSIQETRPQTCVFQLTENDKTCVLNENQINITVEESKSTPDLYVIQNETSILRKASDSLKVERSIFENLSIEDPPSFESKNESVKYKEVDNEKISLNKSDVSFGIFGKFMESFKLQEVLEQGNEKDKVSKVSNKIIDEDTKSESGESDIRERNERNLFDLIVPKDEPLEEIVESKSLFKPMKRSTRSTTRASTVSSENSESPRASKKKPMFKFPKIALNVNFGDIAKLGLTKLKQEGKIKSENDVKLEVKSNEKSAADWLTGDKILETFNIVTDDVVQAEADTKKMADTEKNEAQYTGVVMETFQQLRQRLMEDRIAQKAEKAKHMQDDNTVSGDSVAETITTEDHKEDIETGPESDDEMYKEFTPQKIVLILEISKKHGIAFASTSFGLPAHIIVNWIIEKDRKHRKVSISVSLEEKLTVVQRLANKEDIQAVANDHKVEKETIETWKNEVGWLLEKRGIQAVLEKWKKVETVSEMKLNEEFGKKIERQVSSNKQDTSKLEDAEISMCSDCTVDKGEKIKENPDEGDITAKESITPTNIETNNKDTEILNTLDDHAPIQNETSGLKTLTEKNKDKPEVDVRNDTSEVGKEEELSAPKVLLFARNTNPTFFTVEQKAMCVLLTEKYGINKVSKKLGISNGTLWRWMNRKTVISDLIEEHKAGYKKVKHIEETTSVTSESKNKEKKIVKGTYKQTFDIPEIAISTRSRTVAKENEVKSQRTKGYRSISPSKLPAVLQNIENLNSKDYSVEQKLAVLKLVELYGVRQIHKQFRLPTSCIWNWQNSKEVIDKLNDGKPVRKTFETASESVDDAEEDSEVELNIDVILDRTLVAVESVDYMNFKVSQKADVVYLIHHFGIEYVCEKLPQIPRGTLWNWRQSRHVLPIVDEITAAIKWAKERKRTGVVHMDRVVSHKVDKRDLTQKWLSECEVPAGGERKRKSTREGSIESAKRKKMEESEIRSEIADSERILRASSTSSVCSLISVHSDDDFEEILSDTEISSPSVRSKRSVASVPTSQGSMHSKKGNQSLVKGSSGKENSQKTGSVQETTNDSLTVKIQEPIYEVISIEPDRSDRLMVCYKVSTNAILSKPTEPGSKRALSDTTSSAQPPAKKKTVNPEKDEDFTHVEDKTGKLVPLEEFYYGTLEGDANFTEEKGEFRFKCWYCSKMLYNNVRAMQHIQGHITSSKQQNIDLSDLTQCKHCFKQFDTPFEMQTHVEKVHLSNKVLMCRICEQDFTTSRLLANHMRLSHFPSEMPYLCQLCSFRSSMYSDVVDHFKKKHDSSCNLLCLYCLRTFDVKFVSQGWGQTQTYYGHLLKHQSKTSNKKCPLCRLTFFNAQDVKNHRKSCHVMMNREASGFSPGGKQDTSARQKKSNLKSLNAPSVSKILDYGDVKFPTETQTAKCVECKMVMASADHYKKFIHCSMCRFATSCSVAYANHMLGFHSGQMSSLNLNIPWERPAQQALYCACGFSTRYGNKLANHLVFCTKAVCYTSKPDTMEDSDDTATAMKDAEKSSDSSVLGVLGLVQKKPEFMSRPGPKSKSRALQKTRPESRFANVINLTKEVLLSKEKILNVIDITEDKTEDKDKPNMKMTDTNDVPNVGESKFKGDVDKEQIEDKEAVFAVDEAKNVIEGRDKKTEINEVRNEDNLKQEYKTENKTEFAEIQGIIKLIPAEENVTTDHDEEGQTKEMKLDLKEVIDLAEDDTDHQLETENKTEDHKEARQAEQLINVTEKEEQTKKMKRDLKEVIDLAEDDTDHQLETENKTKDHKEARQAEQLINATVKDGVDKEEDAVNETTEKMEVSIEESRKDVDNLNNEESVSSINVDDVAEESADDIVDGMAEDASMKESEAPDANVVAREPEPVIKEATEKPEESQIEEISEMQTDEKINVLESDEKTEEEVGKKSDQSEHLSLSEPIKVQSEMSIEIRVILQKDLTIVVPVNMEVEGDQKKAEVPMMTGSVQETPVRGHVIATIATRITGGPRSAIVMTIDHMNLTGELTD</sequence>
<evidence type="ECO:0000256" key="2">
    <source>
        <dbReference type="ARBA" id="ARBA00022723"/>
    </source>
</evidence>
<evidence type="ECO:0000256" key="8">
    <source>
        <dbReference type="SAM" id="MobiDB-lite"/>
    </source>
</evidence>
<evidence type="ECO:0000259" key="9">
    <source>
        <dbReference type="PROSITE" id="PS50157"/>
    </source>
</evidence>
<feature type="region of interest" description="Disordered" evidence="8">
    <location>
        <begin position="661"/>
        <end position="690"/>
    </location>
</feature>
<keyword evidence="4 7" id="KW-0863">Zinc-finger</keyword>
<dbReference type="InterPro" id="IPR057618">
    <property type="entry name" value="Znf_POGZ/Z280C-D-like"/>
</dbReference>
<dbReference type="SMART" id="SM00355">
    <property type="entry name" value="ZnF_C2H2"/>
    <property type="match status" value="6"/>
</dbReference>
<comment type="caution">
    <text evidence="10">The sequence shown here is derived from an EMBL/GenBank/DDBJ whole genome shotgun (WGS) entry which is preliminary data.</text>
</comment>
<feature type="region of interest" description="Disordered" evidence="8">
    <location>
        <begin position="1187"/>
        <end position="1217"/>
    </location>
</feature>
<dbReference type="PROSITE" id="PS50157">
    <property type="entry name" value="ZINC_FINGER_C2H2_2"/>
    <property type="match status" value="2"/>
</dbReference>
<feature type="compositionally biased region" description="Polar residues" evidence="8">
    <location>
        <begin position="1110"/>
        <end position="1149"/>
    </location>
</feature>
<evidence type="ECO:0000256" key="4">
    <source>
        <dbReference type="ARBA" id="ARBA00022771"/>
    </source>
</evidence>
<accession>A0A9D4M3F2</accession>
<dbReference type="Gene3D" id="3.30.160.60">
    <property type="entry name" value="Classic Zinc Finger"/>
    <property type="match status" value="1"/>
</dbReference>
<dbReference type="EMBL" id="JAIWYP010000002">
    <property type="protein sequence ID" value="KAH3870127.1"/>
    <property type="molecule type" value="Genomic_DNA"/>
</dbReference>
<keyword evidence="3" id="KW-0677">Repeat</keyword>
<keyword evidence="5" id="KW-0862">Zinc</keyword>
<feature type="region of interest" description="Disordered" evidence="8">
    <location>
        <begin position="26"/>
        <end position="77"/>
    </location>
</feature>
<feature type="domain" description="C2H2-type" evidence="9">
    <location>
        <begin position="1294"/>
        <end position="1322"/>
    </location>
</feature>
<feature type="region of interest" description="Disordered" evidence="8">
    <location>
        <begin position="282"/>
        <end position="308"/>
    </location>
</feature>
<dbReference type="Proteomes" id="UP000828390">
    <property type="component" value="Unassembled WGS sequence"/>
</dbReference>
<evidence type="ECO:0000256" key="7">
    <source>
        <dbReference type="PROSITE-ProRule" id="PRU00042"/>
    </source>
</evidence>
<dbReference type="Pfam" id="PF25429">
    <property type="entry name" value="zf-POGZ"/>
    <property type="match status" value="1"/>
</dbReference>
<evidence type="ECO:0000256" key="1">
    <source>
        <dbReference type="ARBA" id="ARBA00022499"/>
    </source>
</evidence>
<keyword evidence="2" id="KW-0479">Metal-binding</keyword>
<feature type="domain" description="C2H2-type" evidence="9">
    <location>
        <begin position="1323"/>
        <end position="1351"/>
    </location>
</feature>
<feature type="region of interest" description="Disordered" evidence="8">
    <location>
        <begin position="1449"/>
        <end position="1471"/>
    </location>
</feature>
<feature type="compositionally biased region" description="Basic and acidic residues" evidence="8">
    <location>
        <begin position="46"/>
        <end position="73"/>
    </location>
</feature>
<evidence type="ECO:0000313" key="11">
    <source>
        <dbReference type="Proteomes" id="UP000828390"/>
    </source>
</evidence>
<feature type="region of interest" description="Disordered" evidence="8">
    <location>
        <begin position="1885"/>
        <end position="1905"/>
    </location>
</feature>
<dbReference type="GO" id="GO:0008270">
    <property type="term" value="F:zinc ion binding"/>
    <property type="evidence" value="ECO:0007669"/>
    <property type="project" value="UniProtKB-KW"/>
</dbReference>
<evidence type="ECO:0000256" key="6">
    <source>
        <dbReference type="ARBA" id="ARBA00023242"/>
    </source>
</evidence>
<feature type="region of interest" description="Disordered" evidence="8">
    <location>
        <begin position="1679"/>
        <end position="1700"/>
    </location>
</feature>
<feature type="region of interest" description="Disordered" evidence="8">
    <location>
        <begin position="1030"/>
        <end position="1059"/>
    </location>
</feature>
<organism evidence="10 11">
    <name type="scientific">Dreissena polymorpha</name>
    <name type="common">Zebra mussel</name>
    <name type="synonym">Mytilus polymorpha</name>
    <dbReference type="NCBI Taxonomy" id="45954"/>
    <lineage>
        <taxon>Eukaryota</taxon>
        <taxon>Metazoa</taxon>
        <taxon>Spiralia</taxon>
        <taxon>Lophotrochozoa</taxon>
        <taxon>Mollusca</taxon>
        <taxon>Bivalvia</taxon>
        <taxon>Autobranchia</taxon>
        <taxon>Heteroconchia</taxon>
        <taxon>Euheterodonta</taxon>
        <taxon>Imparidentia</taxon>
        <taxon>Neoheterodontei</taxon>
        <taxon>Myida</taxon>
        <taxon>Dreissenoidea</taxon>
        <taxon>Dreissenidae</taxon>
        <taxon>Dreissena</taxon>
    </lineage>
</organism>
<gene>
    <name evidence="10" type="ORF">DPMN_033309</name>
</gene>
<reference evidence="10" key="1">
    <citation type="journal article" date="2019" name="bioRxiv">
        <title>The Genome of the Zebra Mussel, Dreissena polymorpha: A Resource for Invasive Species Research.</title>
        <authorList>
            <person name="McCartney M.A."/>
            <person name="Auch B."/>
            <person name="Kono T."/>
            <person name="Mallez S."/>
            <person name="Zhang Y."/>
            <person name="Obille A."/>
            <person name="Becker A."/>
            <person name="Abrahante J.E."/>
            <person name="Garbe J."/>
            <person name="Badalamenti J.P."/>
            <person name="Herman A."/>
            <person name="Mangelson H."/>
            <person name="Liachko I."/>
            <person name="Sullivan S."/>
            <person name="Sone E.D."/>
            <person name="Koren S."/>
            <person name="Silverstein K.A.T."/>
            <person name="Beckman K.B."/>
            <person name="Gohl D.M."/>
        </authorList>
    </citation>
    <scope>NUCLEOTIDE SEQUENCE</scope>
    <source>
        <strain evidence="10">Duluth1</strain>
        <tissue evidence="10">Whole animal</tissue>
    </source>
</reference>
<feature type="compositionally biased region" description="Basic and acidic residues" evidence="8">
    <location>
        <begin position="669"/>
        <end position="690"/>
    </location>
</feature>
<evidence type="ECO:0000256" key="3">
    <source>
        <dbReference type="ARBA" id="ARBA00022737"/>
    </source>
</evidence>
<keyword evidence="6" id="KW-0539">Nucleus</keyword>
<proteinExistence type="predicted"/>
<feature type="region of interest" description="Disordered" evidence="8">
    <location>
        <begin position="1988"/>
        <end position="2010"/>
    </location>
</feature>
<dbReference type="GO" id="GO:0000981">
    <property type="term" value="F:DNA-binding transcription factor activity, RNA polymerase II-specific"/>
    <property type="evidence" value="ECO:0007669"/>
    <property type="project" value="TreeGrafter"/>
</dbReference>
<name>A0A9D4M3F2_DREPO</name>